<dbReference type="EMBL" id="MPTO01000001">
    <property type="protein sequence ID" value="OME24694.1"/>
    <property type="molecule type" value="Genomic_DNA"/>
</dbReference>
<dbReference type="AlphaFoldDB" id="A0AB36JMC6"/>
<accession>A0AB36JMC6</accession>
<evidence type="ECO:0000313" key="1">
    <source>
        <dbReference type="EMBL" id="OME24694.1"/>
    </source>
</evidence>
<dbReference type="Proteomes" id="UP000187323">
    <property type="component" value="Unassembled WGS sequence"/>
</dbReference>
<evidence type="ECO:0000313" key="2">
    <source>
        <dbReference type="Proteomes" id="UP000187323"/>
    </source>
</evidence>
<gene>
    <name evidence="1" type="ORF">BSK47_01355</name>
</gene>
<reference evidence="1 2" key="1">
    <citation type="submission" date="2016-10" db="EMBL/GenBank/DDBJ databases">
        <title>Paenibacillus species isolates.</title>
        <authorList>
            <person name="Beno S.M."/>
        </authorList>
    </citation>
    <scope>NUCLEOTIDE SEQUENCE [LARGE SCALE GENOMIC DNA]</scope>
    <source>
        <strain evidence="1 2">FSL H7-0918</strain>
    </source>
</reference>
<sequence>MVTSAESDIQDIVGMLRDANDEKIRVAKMYLKNYYEIRRSEQMRSFKTSAQAIGLCVLLQLKYSSYFMINGNSLKFDFLIILLI</sequence>
<organism evidence="1 2">
    <name type="scientific">Paenibacillus odorifer</name>
    <dbReference type="NCBI Taxonomy" id="189426"/>
    <lineage>
        <taxon>Bacteria</taxon>
        <taxon>Bacillati</taxon>
        <taxon>Bacillota</taxon>
        <taxon>Bacilli</taxon>
        <taxon>Bacillales</taxon>
        <taxon>Paenibacillaceae</taxon>
        <taxon>Paenibacillus</taxon>
    </lineage>
</organism>
<proteinExistence type="predicted"/>
<dbReference type="RefSeq" id="WP_076132895.1">
    <property type="nucleotide sequence ID" value="NZ_MPTN01000003.1"/>
</dbReference>
<name>A0AB36JMC6_9BACL</name>
<comment type="caution">
    <text evidence="1">The sequence shown here is derived from an EMBL/GenBank/DDBJ whole genome shotgun (WGS) entry which is preliminary data.</text>
</comment>
<protein>
    <submittedName>
        <fullName evidence="1">Uncharacterized protein</fullName>
    </submittedName>
</protein>